<comment type="caution">
    <text evidence="3">The sequence shown here is derived from an EMBL/GenBank/DDBJ whole genome shotgun (WGS) entry which is preliminary data.</text>
</comment>
<evidence type="ECO:0000256" key="2">
    <source>
        <dbReference type="SAM" id="Phobius"/>
    </source>
</evidence>
<keyword evidence="2" id="KW-1133">Transmembrane helix</keyword>
<evidence type="ECO:0000313" key="3">
    <source>
        <dbReference type="EMBL" id="MDR6940317.1"/>
    </source>
</evidence>
<sequence length="214" mass="23980">MMPGFAQDTAKKTNGVKPAVVKAATPVNPSVNKYAQPKAKGADSALVKDKSLNGQYKYLLSKLYHYQEPLASALWKNMRDTLNTERRKLREAQAKLATQAQDINTLKTDVSVKDQTLSESNAKRDEISLLGISLTKSSYNLLMWGLVIAFGIIAAVVIARSGAHSREARYRTKLYEELDEEYKAYKSKANEKEKKLARELQTERNKLDELLGRG</sequence>
<accession>A0ABU1T4L3</accession>
<dbReference type="Proteomes" id="UP001247620">
    <property type="component" value="Unassembled WGS sequence"/>
</dbReference>
<dbReference type="EMBL" id="JAVDUU010000001">
    <property type="protein sequence ID" value="MDR6940317.1"/>
    <property type="molecule type" value="Genomic_DNA"/>
</dbReference>
<name>A0ABU1T4L3_9SPHI</name>
<feature type="transmembrane region" description="Helical" evidence="2">
    <location>
        <begin position="141"/>
        <end position="163"/>
    </location>
</feature>
<reference evidence="3 4" key="1">
    <citation type="submission" date="2023-07" db="EMBL/GenBank/DDBJ databases">
        <title>Sorghum-associated microbial communities from plants grown in Nebraska, USA.</title>
        <authorList>
            <person name="Schachtman D."/>
        </authorList>
    </citation>
    <scope>NUCLEOTIDE SEQUENCE [LARGE SCALE GENOMIC DNA]</scope>
    <source>
        <strain evidence="3 4">3262</strain>
    </source>
</reference>
<feature type="coiled-coil region" evidence="1">
    <location>
        <begin position="75"/>
        <end position="109"/>
    </location>
</feature>
<protein>
    <submittedName>
        <fullName evidence="3">Uncharacterized protein</fullName>
    </submittedName>
</protein>
<keyword evidence="2" id="KW-0472">Membrane</keyword>
<organism evidence="3 4">
    <name type="scientific">Mucilaginibacter pocheonensis</name>
    <dbReference type="NCBI Taxonomy" id="398050"/>
    <lineage>
        <taxon>Bacteria</taxon>
        <taxon>Pseudomonadati</taxon>
        <taxon>Bacteroidota</taxon>
        <taxon>Sphingobacteriia</taxon>
        <taxon>Sphingobacteriales</taxon>
        <taxon>Sphingobacteriaceae</taxon>
        <taxon>Mucilaginibacter</taxon>
    </lineage>
</organism>
<feature type="coiled-coil region" evidence="1">
    <location>
        <begin position="175"/>
        <end position="213"/>
    </location>
</feature>
<dbReference type="RefSeq" id="WP_310090797.1">
    <property type="nucleotide sequence ID" value="NZ_JAVDUU010000001.1"/>
</dbReference>
<evidence type="ECO:0000313" key="4">
    <source>
        <dbReference type="Proteomes" id="UP001247620"/>
    </source>
</evidence>
<gene>
    <name evidence="3" type="ORF">J2W55_000145</name>
</gene>
<proteinExistence type="predicted"/>
<evidence type="ECO:0000256" key="1">
    <source>
        <dbReference type="SAM" id="Coils"/>
    </source>
</evidence>
<keyword evidence="2" id="KW-0812">Transmembrane</keyword>
<keyword evidence="4" id="KW-1185">Reference proteome</keyword>
<keyword evidence="1" id="KW-0175">Coiled coil</keyword>